<keyword evidence="7" id="KW-0406">Ion transport</keyword>
<dbReference type="InterPro" id="IPR000531">
    <property type="entry name" value="Beta-barrel_TonB"/>
</dbReference>
<proteinExistence type="inferred from homology"/>
<keyword evidence="4" id="KW-0410">Iron transport</keyword>
<evidence type="ECO:0000256" key="10">
    <source>
        <dbReference type="ARBA" id="ARBA00023237"/>
    </source>
</evidence>
<comment type="subcellular location">
    <subcellularLocation>
        <location evidence="1 11">Cell outer membrane</location>
        <topology evidence="1 11">Multi-pass membrane protein</topology>
    </subcellularLocation>
</comment>
<evidence type="ECO:0000259" key="14">
    <source>
        <dbReference type="Pfam" id="PF07715"/>
    </source>
</evidence>
<dbReference type="PANTHER" id="PTHR32552">
    <property type="entry name" value="FERRICHROME IRON RECEPTOR-RELATED"/>
    <property type="match status" value="1"/>
</dbReference>
<evidence type="ECO:0000313" key="15">
    <source>
        <dbReference type="EMBL" id="ARN76005.1"/>
    </source>
</evidence>
<evidence type="ECO:0000256" key="8">
    <source>
        <dbReference type="ARBA" id="ARBA00023077"/>
    </source>
</evidence>
<evidence type="ECO:0000256" key="1">
    <source>
        <dbReference type="ARBA" id="ARBA00004571"/>
    </source>
</evidence>
<evidence type="ECO:0000259" key="13">
    <source>
        <dbReference type="Pfam" id="PF00593"/>
    </source>
</evidence>
<keyword evidence="3 11" id="KW-1134">Transmembrane beta strand</keyword>
<evidence type="ECO:0000256" key="7">
    <source>
        <dbReference type="ARBA" id="ARBA00023065"/>
    </source>
</evidence>
<dbReference type="SUPFAM" id="SSF56935">
    <property type="entry name" value="Porins"/>
    <property type="match status" value="1"/>
</dbReference>
<organism evidence="15 16">
    <name type="scientific">Oceanicoccus sagamiensis</name>
    <dbReference type="NCBI Taxonomy" id="716816"/>
    <lineage>
        <taxon>Bacteria</taxon>
        <taxon>Pseudomonadati</taxon>
        <taxon>Pseudomonadota</taxon>
        <taxon>Gammaproteobacteria</taxon>
        <taxon>Cellvibrionales</taxon>
        <taxon>Spongiibacteraceae</taxon>
        <taxon>Oceanicoccus</taxon>
    </lineage>
</organism>
<dbReference type="GO" id="GO:0006826">
    <property type="term" value="P:iron ion transport"/>
    <property type="evidence" value="ECO:0007669"/>
    <property type="project" value="UniProtKB-KW"/>
</dbReference>
<dbReference type="EMBL" id="CP019343">
    <property type="protein sequence ID" value="ARN76005.1"/>
    <property type="molecule type" value="Genomic_DNA"/>
</dbReference>
<feature type="domain" description="TonB-dependent receptor-like beta-barrel" evidence="13">
    <location>
        <begin position="222"/>
        <end position="506"/>
    </location>
</feature>
<dbReference type="InterPro" id="IPR012910">
    <property type="entry name" value="Plug_dom"/>
</dbReference>
<dbReference type="GO" id="GO:0009279">
    <property type="term" value="C:cell outer membrane"/>
    <property type="evidence" value="ECO:0007669"/>
    <property type="project" value="UniProtKB-SubCell"/>
</dbReference>
<dbReference type="InterPro" id="IPR039426">
    <property type="entry name" value="TonB-dep_rcpt-like"/>
</dbReference>
<evidence type="ECO:0008006" key="17">
    <source>
        <dbReference type="Google" id="ProtNLM"/>
    </source>
</evidence>
<evidence type="ECO:0000256" key="6">
    <source>
        <dbReference type="ARBA" id="ARBA00023004"/>
    </source>
</evidence>
<evidence type="ECO:0000256" key="11">
    <source>
        <dbReference type="PROSITE-ProRule" id="PRU01360"/>
    </source>
</evidence>
<dbReference type="Gene3D" id="2.40.170.20">
    <property type="entry name" value="TonB-dependent receptor, beta-barrel domain"/>
    <property type="match status" value="1"/>
</dbReference>
<dbReference type="RefSeq" id="WP_085760208.1">
    <property type="nucleotide sequence ID" value="NZ_CP019343.1"/>
</dbReference>
<dbReference type="Pfam" id="PF00593">
    <property type="entry name" value="TonB_dep_Rec_b-barrel"/>
    <property type="match status" value="1"/>
</dbReference>
<protein>
    <recommendedName>
        <fullName evidence="17">TonB-dependent receptor</fullName>
    </recommendedName>
</protein>
<dbReference type="AlphaFoldDB" id="A0A1X9NJI4"/>
<accession>A0A1X9NJI4</accession>
<dbReference type="Pfam" id="PF07715">
    <property type="entry name" value="Plug"/>
    <property type="match status" value="1"/>
</dbReference>
<dbReference type="InterPro" id="IPR036942">
    <property type="entry name" value="Beta-barrel_TonB_sf"/>
</dbReference>
<keyword evidence="10 11" id="KW-0998">Cell outer membrane</keyword>
<feature type="domain" description="TonB-dependent receptor plug" evidence="14">
    <location>
        <begin position="40"/>
        <end position="147"/>
    </location>
</feature>
<evidence type="ECO:0000313" key="16">
    <source>
        <dbReference type="Proteomes" id="UP000193450"/>
    </source>
</evidence>
<keyword evidence="2 11" id="KW-0813">Transport</keyword>
<dbReference type="Proteomes" id="UP000193450">
    <property type="component" value="Chromosome"/>
</dbReference>
<reference evidence="15 16" key="1">
    <citation type="submission" date="2016-11" db="EMBL/GenBank/DDBJ databases">
        <title>Trade-off between light-utilization and light-protection in marine flavobacteria.</title>
        <authorList>
            <person name="Kumagai Y."/>
        </authorList>
    </citation>
    <scope>NUCLEOTIDE SEQUENCE [LARGE SCALE GENOMIC DNA]</scope>
    <source>
        <strain evidence="15 16">NBRC 107125</strain>
    </source>
</reference>
<keyword evidence="8 12" id="KW-0798">TonB box</keyword>
<keyword evidence="5 11" id="KW-0812">Transmembrane</keyword>
<evidence type="ECO:0000256" key="5">
    <source>
        <dbReference type="ARBA" id="ARBA00022692"/>
    </source>
</evidence>
<gene>
    <name evidence="15" type="ORF">BST96_19040</name>
</gene>
<keyword evidence="16" id="KW-1185">Reference proteome</keyword>
<dbReference type="KEGG" id="osg:BST96_19040"/>
<name>A0A1X9NJI4_9GAMM</name>
<evidence type="ECO:0000256" key="3">
    <source>
        <dbReference type="ARBA" id="ARBA00022452"/>
    </source>
</evidence>
<dbReference type="OrthoDB" id="7051185at2"/>
<evidence type="ECO:0000256" key="9">
    <source>
        <dbReference type="ARBA" id="ARBA00023136"/>
    </source>
</evidence>
<sequence>MMNKTLLSTTIAAVIATQTAVADYQIEEVVVSAQKREQGLQDVPIAITAFQGDFIKSANAELLDDLVKYTPSLTVQNTTQGEPNIYIRGIGSNDFGVGGDTSVGVFIDDVYVGRIHGALSDLADAERVEILKGPQGTLFGRNTIGGAVSITSKRPGDELAGKVKVEGGSYNKRRLDASVEVPVTDEFAMRVSGLINKRDGWKDNDFDDSEVENEDNSSVKLLAVYRPQDNFEAMFKLSYDDVDVISRGPQSTNPLYANGDAYDNINSDLGKKGLEARELYDASVHLSWDLGDYTFKSVTAYRDTDYDSRKDATGTGSRDARLRTNIFMQAEQYSQEFRLNFDNGGDWIWFAGASIFYEDVSQGSLLESTNETVKYVIQDREPLIAPFILPDFPDGEDYFETLENNGEYYSYAVYGDATWDFAPQWELTLGLRYSLDEKDHYLASNGPEPDKKVFFGTQDFPGIVYQTAEPAENDESWDAWTPRAVVRWNQTDENMFYASASRGYKSGALTAFCLIMILIPSMW</sequence>
<comment type="similarity">
    <text evidence="11 12">Belongs to the TonB-dependent receptor family.</text>
</comment>
<evidence type="ECO:0000256" key="2">
    <source>
        <dbReference type="ARBA" id="ARBA00022448"/>
    </source>
</evidence>
<dbReference type="PROSITE" id="PS52016">
    <property type="entry name" value="TONB_DEPENDENT_REC_3"/>
    <property type="match status" value="1"/>
</dbReference>
<dbReference type="PANTHER" id="PTHR32552:SF81">
    <property type="entry name" value="TONB-DEPENDENT OUTER MEMBRANE RECEPTOR"/>
    <property type="match status" value="1"/>
</dbReference>
<keyword evidence="6" id="KW-0408">Iron</keyword>
<keyword evidence="9 11" id="KW-0472">Membrane</keyword>
<evidence type="ECO:0000256" key="12">
    <source>
        <dbReference type="RuleBase" id="RU003357"/>
    </source>
</evidence>
<dbReference type="STRING" id="716816.BST96_19040"/>
<evidence type="ECO:0000256" key="4">
    <source>
        <dbReference type="ARBA" id="ARBA00022496"/>
    </source>
</evidence>